<proteinExistence type="inferred from homology"/>
<dbReference type="STRING" id="764299.STRIC_2460"/>
<comment type="subcellular location">
    <subcellularLocation>
        <location evidence="1 7">Cytoplasm</location>
    </subcellularLocation>
</comment>
<keyword evidence="10" id="KW-1185">Reference proteome</keyword>
<dbReference type="GO" id="GO:0006817">
    <property type="term" value="P:phosphate ion transport"/>
    <property type="evidence" value="ECO:0007669"/>
    <property type="project" value="UniProtKB-KW"/>
</dbReference>
<dbReference type="Pfam" id="PF01895">
    <property type="entry name" value="PhoU"/>
    <property type="match status" value="2"/>
</dbReference>
<dbReference type="EMBL" id="AEUX02000005">
    <property type="protein sequence ID" value="EHI69939.1"/>
    <property type="molecule type" value="Genomic_DNA"/>
</dbReference>
<keyword evidence="4 7" id="KW-0813">Transport</keyword>
<accession>G5K252</accession>
<dbReference type="PANTHER" id="PTHR42930:SF3">
    <property type="entry name" value="PHOSPHATE-SPECIFIC TRANSPORT SYSTEM ACCESSORY PROTEIN PHOU"/>
    <property type="match status" value="1"/>
</dbReference>
<dbReference type="GO" id="GO:0005737">
    <property type="term" value="C:cytoplasm"/>
    <property type="evidence" value="ECO:0007669"/>
    <property type="project" value="UniProtKB-SubCell"/>
</dbReference>
<evidence type="ECO:0000256" key="6">
    <source>
        <dbReference type="ARBA" id="ARBA00022592"/>
    </source>
</evidence>
<dbReference type="GO" id="GO:0030643">
    <property type="term" value="P:intracellular phosphate ion homeostasis"/>
    <property type="evidence" value="ECO:0007669"/>
    <property type="project" value="InterPro"/>
</dbReference>
<evidence type="ECO:0000259" key="8">
    <source>
        <dbReference type="Pfam" id="PF01895"/>
    </source>
</evidence>
<keyword evidence="5 7" id="KW-0963">Cytoplasm</keyword>
<comment type="function">
    <text evidence="7">Plays a role in the regulation of phosphate uptake.</text>
</comment>
<keyword evidence="6 7" id="KW-0592">Phosphate transport</keyword>
<evidence type="ECO:0000313" key="9">
    <source>
        <dbReference type="EMBL" id="EHI69939.1"/>
    </source>
</evidence>
<feature type="domain" description="PhoU" evidence="8">
    <location>
        <begin position="121"/>
        <end position="205"/>
    </location>
</feature>
<evidence type="ECO:0000256" key="2">
    <source>
        <dbReference type="ARBA" id="ARBA00008107"/>
    </source>
</evidence>
<evidence type="ECO:0000256" key="7">
    <source>
        <dbReference type="PIRNR" id="PIRNR003107"/>
    </source>
</evidence>
<comment type="caution">
    <text evidence="9">The sequence shown here is derived from an EMBL/GenBank/DDBJ whole genome shotgun (WGS) entry which is preliminary data.</text>
</comment>
<dbReference type="Proteomes" id="UP000003330">
    <property type="component" value="Unassembled WGS sequence"/>
</dbReference>
<dbReference type="PIRSF" id="PIRSF003107">
    <property type="entry name" value="PhoU"/>
    <property type="match status" value="1"/>
</dbReference>
<evidence type="ECO:0000256" key="1">
    <source>
        <dbReference type="ARBA" id="ARBA00004496"/>
    </source>
</evidence>
<organism evidence="9 10">
    <name type="scientific">Streptococcus ictaluri 707-05</name>
    <dbReference type="NCBI Taxonomy" id="764299"/>
    <lineage>
        <taxon>Bacteria</taxon>
        <taxon>Bacillati</taxon>
        <taxon>Bacillota</taxon>
        <taxon>Bacilli</taxon>
        <taxon>Lactobacillales</taxon>
        <taxon>Streptococcaceae</taxon>
        <taxon>Streptococcus</taxon>
    </lineage>
</organism>
<dbReference type="eggNOG" id="COG0704">
    <property type="taxonomic scope" value="Bacteria"/>
</dbReference>
<dbReference type="OrthoDB" id="9814256at2"/>
<reference evidence="9 10" key="1">
    <citation type="journal article" date="2014" name="Int. J. Syst. Evol. Microbiol.">
        <title>Phylogenomics and the dynamic genome evolution of the genus Streptococcus.</title>
        <authorList>
            <consortium name="The Broad Institute Genome Sequencing Platform"/>
            <person name="Richards V.P."/>
            <person name="Palmer S.R."/>
            <person name="Pavinski Bitar P.D."/>
            <person name="Qin X."/>
            <person name="Weinstock G.M."/>
            <person name="Highlander S.K."/>
            <person name="Town C.D."/>
            <person name="Burne R.A."/>
            <person name="Stanhope M.J."/>
        </authorList>
    </citation>
    <scope>NUCLEOTIDE SEQUENCE [LARGE SCALE GENOMIC DNA]</scope>
    <source>
        <strain evidence="9 10">707-05</strain>
    </source>
</reference>
<dbReference type="Gene3D" id="1.20.58.220">
    <property type="entry name" value="Phosphate transport system protein phou homolog 2, domain 2"/>
    <property type="match status" value="1"/>
</dbReference>
<sequence length="217" mass="24624">MRNQFELELHQLEQAFLSMGYLVLESSSKALLALAAKDHEMAKGVIDKDKKINQSQSDIELACAQLLALQQPQVSDLRFVITIMTACSDLERMGDHMAGVSKSVLKLKEKYFLPELENQLHDMGQKVLALLSQLLDNFSKHQSKEAIAIAKEDEWIDETYYRLSKDLLGLMKDQETSVTNGTEYLAILGHLERFADYIANICERVVYLETGQIIELN</sequence>
<dbReference type="InterPro" id="IPR026022">
    <property type="entry name" value="PhoU_dom"/>
</dbReference>
<evidence type="ECO:0000256" key="5">
    <source>
        <dbReference type="ARBA" id="ARBA00022490"/>
    </source>
</evidence>
<comment type="subunit">
    <text evidence="3 7">Homodimer.</text>
</comment>
<protein>
    <recommendedName>
        <fullName evidence="7">Phosphate-specific transport system accessory protein PhoU</fullName>
    </recommendedName>
</protein>
<dbReference type="InterPro" id="IPR038078">
    <property type="entry name" value="PhoU-like_sf"/>
</dbReference>
<evidence type="ECO:0000256" key="4">
    <source>
        <dbReference type="ARBA" id="ARBA00022448"/>
    </source>
</evidence>
<comment type="similarity">
    <text evidence="2 7">Belongs to the PhoU family.</text>
</comment>
<dbReference type="RefSeq" id="WP_008088031.1">
    <property type="nucleotide sequence ID" value="NZ_AEUX02000005.1"/>
</dbReference>
<gene>
    <name evidence="9" type="primary">phoU_2</name>
    <name evidence="9" type="ORF">STRIC_2460</name>
</gene>
<dbReference type="NCBIfam" id="TIGR02135">
    <property type="entry name" value="phoU_full"/>
    <property type="match status" value="1"/>
</dbReference>
<dbReference type="InterPro" id="IPR028366">
    <property type="entry name" value="PhoU"/>
</dbReference>
<feature type="domain" description="PhoU" evidence="8">
    <location>
        <begin position="17"/>
        <end position="103"/>
    </location>
</feature>
<evidence type="ECO:0000256" key="3">
    <source>
        <dbReference type="ARBA" id="ARBA00011738"/>
    </source>
</evidence>
<dbReference type="AlphaFoldDB" id="G5K252"/>
<dbReference type="GO" id="GO:0045936">
    <property type="term" value="P:negative regulation of phosphate metabolic process"/>
    <property type="evidence" value="ECO:0007669"/>
    <property type="project" value="InterPro"/>
</dbReference>
<dbReference type="PANTHER" id="PTHR42930">
    <property type="entry name" value="PHOSPHATE-SPECIFIC TRANSPORT SYSTEM ACCESSORY PROTEIN PHOU"/>
    <property type="match status" value="1"/>
</dbReference>
<dbReference type="FunFam" id="1.20.58.220:FF:000004">
    <property type="entry name" value="Phosphate-specific transport system accessory protein PhoU"/>
    <property type="match status" value="1"/>
</dbReference>
<dbReference type="SUPFAM" id="SSF109755">
    <property type="entry name" value="PhoU-like"/>
    <property type="match status" value="1"/>
</dbReference>
<name>G5K252_9STRE</name>
<evidence type="ECO:0000313" key="10">
    <source>
        <dbReference type="Proteomes" id="UP000003330"/>
    </source>
</evidence>